<accession>A0AAW8Q8U3</accession>
<sequence>MRKYLLMAVLVILVTFGTYLYFFYFKSHQEFVIDSQKWSNFGGFIGGVLGPILSALALIAVSETLQNQKVANEHSQKFDEINMRTEDLENISKQFESMIHTRARKLHDKSVYEAINDSSFGRSSTSQEIKDSAKVVIDTLINIASVILVIEEKKKLLFKDEFSALAFKQTWIYKYAGFGNCAYKLIDPNSINTSQKDVLERGLGIK</sequence>
<keyword evidence="1" id="KW-0472">Membrane</keyword>
<evidence type="ECO:0000313" key="3">
    <source>
        <dbReference type="Proteomes" id="UP001253193"/>
    </source>
</evidence>
<evidence type="ECO:0000256" key="1">
    <source>
        <dbReference type="SAM" id="Phobius"/>
    </source>
</evidence>
<dbReference type="EMBL" id="JAUHGG010000016">
    <property type="protein sequence ID" value="MDS1824134.1"/>
    <property type="molecule type" value="Genomic_DNA"/>
</dbReference>
<keyword evidence="1" id="KW-0812">Transmembrane</keyword>
<gene>
    <name evidence="2" type="ORF">QX249_26255</name>
</gene>
<name>A0AAW8Q8U3_VIBPH</name>
<evidence type="ECO:0008006" key="4">
    <source>
        <dbReference type="Google" id="ProtNLM"/>
    </source>
</evidence>
<organism evidence="2 3">
    <name type="scientific">Vibrio parahaemolyticus</name>
    <dbReference type="NCBI Taxonomy" id="670"/>
    <lineage>
        <taxon>Bacteria</taxon>
        <taxon>Pseudomonadati</taxon>
        <taxon>Pseudomonadota</taxon>
        <taxon>Gammaproteobacteria</taxon>
        <taxon>Vibrionales</taxon>
        <taxon>Vibrionaceae</taxon>
        <taxon>Vibrio</taxon>
    </lineage>
</organism>
<proteinExistence type="predicted"/>
<feature type="transmembrane region" description="Helical" evidence="1">
    <location>
        <begin position="5"/>
        <end position="24"/>
    </location>
</feature>
<feature type="transmembrane region" description="Helical" evidence="1">
    <location>
        <begin position="44"/>
        <end position="61"/>
    </location>
</feature>
<dbReference type="Proteomes" id="UP001253193">
    <property type="component" value="Unassembled WGS sequence"/>
</dbReference>
<dbReference type="AlphaFoldDB" id="A0AAW8Q8U3"/>
<keyword evidence="1" id="KW-1133">Transmembrane helix</keyword>
<dbReference type="RefSeq" id="WP_025573667.1">
    <property type="nucleotide sequence ID" value="NZ_JAQBMJ010000008.1"/>
</dbReference>
<reference evidence="2" key="1">
    <citation type="submission" date="2023-06" db="EMBL/GenBank/DDBJ databases">
        <title>Genomic Diversity of Vibrio spp. and Metagenomic Analysis of Pathogens in Florida Gulf Coastal Waters Following Hurricane Ian.</title>
        <authorList>
            <person name="Brumfield K.D."/>
        </authorList>
    </citation>
    <scope>NUCLEOTIDE SEQUENCE</scope>
    <source>
        <strain evidence="2">WBS2B-138</strain>
    </source>
</reference>
<protein>
    <recommendedName>
        <fullName evidence="4">DUF4760 domain-containing protein</fullName>
    </recommendedName>
</protein>
<evidence type="ECO:0000313" key="2">
    <source>
        <dbReference type="EMBL" id="MDS1824134.1"/>
    </source>
</evidence>
<comment type="caution">
    <text evidence="2">The sequence shown here is derived from an EMBL/GenBank/DDBJ whole genome shotgun (WGS) entry which is preliminary data.</text>
</comment>